<dbReference type="AlphaFoldDB" id="A0A7J0BHQ3"/>
<dbReference type="InterPro" id="IPR036324">
    <property type="entry name" value="Mn/Fe_SOD_N_sf"/>
</dbReference>
<evidence type="ECO:0000256" key="5">
    <source>
        <dbReference type="RuleBase" id="RU000414"/>
    </source>
</evidence>
<dbReference type="Pfam" id="PF02777">
    <property type="entry name" value="Sod_Fe_C"/>
    <property type="match status" value="1"/>
</dbReference>
<dbReference type="PRINTS" id="PR01703">
    <property type="entry name" value="MNSODISMTASE"/>
</dbReference>
<evidence type="ECO:0000259" key="6">
    <source>
        <dbReference type="Pfam" id="PF00081"/>
    </source>
</evidence>
<dbReference type="InterPro" id="IPR019831">
    <property type="entry name" value="Mn/Fe_SOD_N"/>
</dbReference>
<keyword evidence="3 5" id="KW-0479">Metal-binding</keyword>
<dbReference type="EMBL" id="BLVO01000012">
    <property type="protein sequence ID" value="GFM32751.1"/>
    <property type="molecule type" value="Genomic_DNA"/>
</dbReference>
<feature type="domain" description="Manganese/iron superoxide dismutase N-terminal" evidence="6">
    <location>
        <begin position="65"/>
        <end position="142"/>
    </location>
</feature>
<gene>
    <name evidence="8" type="ORF">DSM101010T_11160</name>
</gene>
<reference evidence="8 9" key="1">
    <citation type="submission" date="2020-05" db="EMBL/GenBank/DDBJ databases">
        <title>Draft genome sequence of Desulfovibrio sp. strain HN2T.</title>
        <authorList>
            <person name="Ueno A."/>
            <person name="Tamazawa S."/>
            <person name="Tamamura S."/>
            <person name="Murakami T."/>
            <person name="Kiyama T."/>
            <person name="Inomata H."/>
            <person name="Amano Y."/>
            <person name="Miyakawa K."/>
            <person name="Tamaki H."/>
            <person name="Naganuma T."/>
            <person name="Kaneko K."/>
        </authorList>
    </citation>
    <scope>NUCLEOTIDE SEQUENCE [LARGE SCALE GENOMIC DNA]</scope>
    <source>
        <strain evidence="8 9">HN2</strain>
    </source>
</reference>
<evidence type="ECO:0000259" key="7">
    <source>
        <dbReference type="Pfam" id="PF02777"/>
    </source>
</evidence>
<feature type="domain" description="Manganese/iron superoxide dismutase C-terminal" evidence="7">
    <location>
        <begin position="150"/>
        <end position="248"/>
    </location>
</feature>
<dbReference type="InterPro" id="IPR036314">
    <property type="entry name" value="SOD_C_sf"/>
</dbReference>
<dbReference type="InterPro" id="IPR019832">
    <property type="entry name" value="Mn/Fe_SOD_C"/>
</dbReference>
<dbReference type="GO" id="GO:0004784">
    <property type="term" value="F:superoxide dismutase activity"/>
    <property type="evidence" value="ECO:0007669"/>
    <property type="project" value="UniProtKB-EC"/>
</dbReference>
<protein>
    <recommendedName>
        <fullName evidence="2 5">Superoxide dismutase</fullName>
        <ecNumber evidence="2 5">1.15.1.1</ecNumber>
    </recommendedName>
</protein>
<evidence type="ECO:0000313" key="8">
    <source>
        <dbReference type="EMBL" id="GFM32751.1"/>
    </source>
</evidence>
<dbReference type="InterPro" id="IPR001189">
    <property type="entry name" value="Mn/Fe_SOD"/>
</dbReference>
<organism evidence="8 9">
    <name type="scientific">Desulfovibrio subterraneus</name>
    <dbReference type="NCBI Taxonomy" id="2718620"/>
    <lineage>
        <taxon>Bacteria</taxon>
        <taxon>Pseudomonadati</taxon>
        <taxon>Thermodesulfobacteriota</taxon>
        <taxon>Desulfovibrionia</taxon>
        <taxon>Desulfovibrionales</taxon>
        <taxon>Desulfovibrionaceae</taxon>
        <taxon>Desulfovibrio</taxon>
    </lineage>
</organism>
<evidence type="ECO:0000256" key="4">
    <source>
        <dbReference type="ARBA" id="ARBA00023002"/>
    </source>
</evidence>
<dbReference type="SUPFAM" id="SSF46609">
    <property type="entry name" value="Fe,Mn superoxide dismutase (SOD), N-terminal domain"/>
    <property type="match status" value="1"/>
</dbReference>
<evidence type="ECO:0000256" key="3">
    <source>
        <dbReference type="ARBA" id="ARBA00022723"/>
    </source>
</evidence>
<dbReference type="Pfam" id="PF00081">
    <property type="entry name" value="Sod_Fe_N"/>
    <property type="match status" value="1"/>
</dbReference>
<comment type="caution">
    <text evidence="8">The sequence shown here is derived from an EMBL/GenBank/DDBJ whole genome shotgun (WGS) entry which is preliminary data.</text>
</comment>
<keyword evidence="9" id="KW-1185">Reference proteome</keyword>
<proteinExistence type="inferred from homology"/>
<accession>A0A7J0BHQ3</accession>
<name>A0A7J0BHQ3_9BACT</name>
<evidence type="ECO:0000256" key="2">
    <source>
        <dbReference type="ARBA" id="ARBA00012682"/>
    </source>
</evidence>
<dbReference type="EC" id="1.15.1.1" evidence="2 5"/>
<keyword evidence="4 5" id="KW-0560">Oxidoreductase</keyword>
<dbReference type="SUPFAM" id="SSF54719">
    <property type="entry name" value="Fe,Mn superoxide dismutase (SOD), C-terminal domain"/>
    <property type="match status" value="1"/>
</dbReference>
<dbReference type="GO" id="GO:0046872">
    <property type="term" value="F:metal ion binding"/>
    <property type="evidence" value="ECO:0007669"/>
    <property type="project" value="UniProtKB-KW"/>
</dbReference>
<dbReference type="Proteomes" id="UP000503840">
    <property type="component" value="Unassembled WGS sequence"/>
</dbReference>
<dbReference type="RefSeq" id="WP_174404428.1">
    <property type="nucleotide sequence ID" value="NZ_BLVO01000012.1"/>
</dbReference>
<comment type="catalytic activity">
    <reaction evidence="5">
        <text>2 superoxide + 2 H(+) = H2O2 + O2</text>
        <dbReference type="Rhea" id="RHEA:20696"/>
        <dbReference type="ChEBI" id="CHEBI:15378"/>
        <dbReference type="ChEBI" id="CHEBI:15379"/>
        <dbReference type="ChEBI" id="CHEBI:16240"/>
        <dbReference type="ChEBI" id="CHEBI:18421"/>
        <dbReference type="EC" id="1.15.1.1"/>
    </reaction>
</comment>
<dbReference type="PANTHER" id="PTHR42769:SF3">
    <property type="entry name" value="SUPEROXIDE DISMUTASE [FE] 2, CHLOROPLASTIC"/>
    <property type="match status" value="1"/>
</dbReference>
<evidence type="ECO:0000313" key="9">
    <source>
        <dbReference type="Proteomes" id="UP000503840"/>
    </source>
</evidence>
<dbReference type="Gene3D" id="3.55.40.20">
    <property type="entry name" value="Iron/manganese superoxide dismutase, C-terminal domain"/>
    <property type="match status" value="1"/>
</dbReference>
<sequence length="255" mass="27910">MHAGAEGYIANGFSGVGSVQGRAAGAAGMINMAGMVGMANADGKDGRESVSTVSSQKAVRYEVVLPYRESALEPYISARAIRRHAGRHMQRYSEEVTRLCAGTGLAGRNLEAVMTGAHLLGMQRLTECACHLHNHQTYWQSMRPGGGGRPRGALMEAIIRSYGTWENFVSVFRSRALNRLWTGWLWLVKDGSNVMLMHDTGISSPVLQGKAVLLALDMWECAYFMDYGEDREAYVDVFLGHLVNWEAAGLLFTAC</sequence>
<evidence type="ECO:0000256" key="1">
    <source>
        <dbReference type="ARBA" id="ARBA00008714"/>
    </source>
</evidence>
<comment type="similarity">
    <text evidence="1 5">Belongs to the iron/manganese superoxide dismutase family.</text>
</comment>
<dbReference type="PANTHER" id="PTHR42769">
    <property type="entry name" value="SUPEROXIDE DISMUTASE"/>
    <property type="match status" value="1"/>
</dbReference>
<comment type="function">
    <text evidence="5">Destroys radicals which are normally produced within the cells and which are toxic to biological systems.</text>
</comment>